<dbReference type="PANTHER" id="PTHR30290">
    <property type="entry name" value="PERIPLASMIC BINDING COMPONENT OF ABC TRANSPORTER"/>
    <property type="match status" value="1"/>
</dbReference>
<sequence length="548" mass="58361">MQQNPVPRATDMSRRTLLRGAGLGFGLTGLLSACGIAAENTDGQPDGQPAAAAAGGTLTLGIDATSAVIDPAFYTSIGDWMAVDCVCRGLTFISFETNEPTPDLAESWKISDDELTYTFTLRKGVTFHDGTTLTSADVLASLNRQFDPEDKTLPKGASRPLASVGTNVESLKAVDEGTVEMVLKKADRTVLARLSDIGGRIISKAALDKHGAEIGKNLVGTGPFTYSAATAGQSITLEAFDGFRLGRPPIDRLVLRQVQDPSTIVGSLLSGDLSATQFTPYSAVGQMKQDDSVTVQNIPYGFDAIMMIDARRIPELKVRQAINLAVDRAAIVAQAFFGVGAEPAGYAVPPAQNGHDTSLADLSKHDVEGAKRLLAEAGAVGREVRLMAPSDTWHAKAAQIVAQNLSDIGLKVKSDSVDPSTYFTRLADKDDEFHELMIWERNSYIPDPDNMVGSMAAPTGLYGSTITGMDTLDGADAFAADLFEAKNLPDGPERTAAYSKIQRRWAEEYMVLSMLACSTNLVVSGAQVKGMNVKALSNHRCFMEQAGV</sequence>
<feature type="domain" description="Solute-binding protein family 5" evidence="4">
    <location>
        <begin position="99"/>
        <end position="460"/>
    </location>
</feature>
<dbReference type="InterPro" id="IPR006311">
    <property type="entry name" value="TAT_signal"/>
</dbReference>
<dbReference type="PIRSF" id="PIRSF002741">
    <property type="entry name" value="MppA"/>
    <property type="match status" value="1"/>
</dbReference>
<dbReference type="InterPro" id="IPR030678">
    <property type="entry name" value="Peptide/Ni-bd"/>
</dbReference>
<proteinExistence type="inferred from homology"/>
<evidence type="ECO:0000313" key="5">
    <source>
        <dbReference type="EMBL" id="MFC5833896.1"/>
    </source>
</evidence>
<dbReference type="CDD" id="cd00995">
    <property type="entry name" value="PBP2_NikA_DppA_OppA_like"/>
    <property type="match status" value="1"/>
</dbReference>
<organism evidence="5 6">
    <name type="scientific">Nonomuraea insulae</name>
    <dbReference type="NCBI Taxonomy" id="1616787"/>
    <lineage>
        <taxon>Bacteria</taxon>
        <taxon>Bacillati</taxon>
        <taxon>Actinomycetota</taxon>
        <taxon>Actinomycetes</taxon>
        <taxon>Streptosporangiales</taxon>
        <taxon>Streptosporangiaceae</taxon>
        <taxon>Nonomuraea</taxon>
    </lineage>
</organism>
<dbReference type="Gene3D" id="3.40.190.10">
    <property type="entry name" value="Periplasmic binding protein-like II"/>
    <property type="match status" value="1"/>
</dbReference>
<keyword evidence="3" id="KW-0732">Signal</keyword>
<dbReference type="InterPro" id="IPR039424">
    <property type="entry name" value="SBP_5"/>
</dbReference>
<dbReference type="PANTHER" id="PTHR30290:SF9">
    <property type="entry name" value="OLIGOPEPTIDE-BINDING PROTEIN APPA"/>
    <property type="match status" value="1"/>
</dbReference>
<dbReference type="Gene3D" id="3.10.105.10">
    <property type="entry name" value="Dipeptide-binding Protein, Domain 3"/>
    <property type="match status" value="1"/>
</dbReference>
<dbReference type="Pfam" id="PF00496">
    <property type="entry name" value="SBP_bac_5"/>
    <property type="match status" value="1"/>
</dbReference>
<evidence type="ECO:0000256" key="2">
    <source>
        <dbReference type="ARBA" id="ARBA00022448"/>
    </source>
</evidence>
<gene>
    <name evidence="5" type="ORF">ACFPZ3_59490</name>
</gene>
<protein>
    <submittedName>
        <fullName evidence="5">ABC transporter substrate-binding protein</fullName>
    </submittedName>
</protein>
<name>A0ABW1D8L4_9ACTN</name>
<comment type="similarity">
    <text evidence="1">Belongs to the bacterial solute-binding protein 5 family.</text>
</comment>
<dbReference type="Proteomes" id="UP001596058">
    <property type="component" value="Unassembled WGS sequence"/>
</dbReference>
<evidence type="ECO:0000256" key="3">
    <source>
        <dbReference type="ARBA" id="ARBA00022729"/>
    </source>
</evidence>
<evidence type="ECO:0000256" key="1">
    <source>
        <dbReference type="ARBA" id="ARBA00005695"/>
    </source>
</evidence>
<dbReference type="PROSITE" id="PS51318">
    <property type="entry name" value="TAT"/>
    <property type="match status" value="1"/>
</dbReference>
<dbReference type="EMBL" id="JBHSPA010000098">
    <property type="protein sequence ID" value="MFC5833896.1"/>
    <property type="molecule type" value="Genomic_DNA"/>
</dbReference>
<keyword evidence="2" id="KW-0813">Transport</keyword>
<accession>A0ABW1D8L4</accession>
<dbReference type="SUPFAM" id="SSF53850">
    <property type="entry name" value="Periplasmic binding protein-like II"/>
    <property type="match status" value="1"/>
</dbReference>
<evidence type="ECO:0000259" key="4">
    <source>
        <dbReference type="Pfam" id="PF00496"/>
    </source>
</evidence>
<comment type="caution">
    <text evidence="5">The sequence shown here is derived from an EMBL/GenBank/DDBJ whole genome shotgun (WGS) entry which is preliminary data.</text>
</comment>
<keyword evidence="6" id="KW-1185">Reference proteome</keyword>
<evidence type="ECO:0000313" key="6">
    <source>
        <dbReference type="Proteomes" id="UP001596058"/>
    </source>
</evidence>
<dbReference type="InterPro" id="IPR000914">
    <property type="entry name" value="SBP_5_dom"/>
</dbReference>
<reference evidence="6" key="1">
    <citation type="journal article" date="2019" name="Int. J. Syst. Evol. Microbiol.">
        <title>The Global Catalogue of Microorganisms (GCM) 10K type strain sequencing project: providing services to taxonomists for standard genome sequencing and annotation.</title>
        <authorList>
            <consortium name="The Broad Institute Genomics Platform"/>
            <consortium name="The Broad Institute Genome Sequencing Center for Infectious Disease"/>
            <person name="Wu L."/>
            <person name="Ma J."/>
        </authorList>
    </citation>
    <scope>NUCLEOTIDE SEQUENCE [LARGE SCALE GENOMIC DNA]</scope>
    <source>
        <strain evidence="6">CCUG 53903</strain>
    </source>
</reference>
<dbReference type="RefSeq" id="WP_379523318.1">
    <property type="nucleotide sequence ID" value="NZ_JBHSPA010000098.1"/>
</dbReference>